<evidence type="ECO:0000313" key="3">
    <source>
        <dbReference type="Proteomes" id="UP000801492"/>
    </source>
</evidence>
<proteinExistence type="predicted"/>
<accession>A0A8K0FZW1</accession>
<gene>
    <name evidence="2" type="ORF">ILUMI_25612</name>
</gene>
<organism evidence="2 3">
    <name type="scientific">Ignelater luminosus</name>
    <name type="common">Cucubano</name>
    <name type="synonym">Pyrophorus luminosus</name>
    <dbReference type="NCBI Taxonomy" id="2038154"/>
    <lineage>
        <taxon>Eukaryota</taxon>
        <taxon>Metazoa</taxon>
        <taxon>Ecdysozoa</taxon>
        <taxon>Arthropoda</taxon>
        <taxon>Hexapoda</taxon>
        <taxon>Insecta</taxon>
        <taxon>Pterygota</taxon>
        <taxon>Neoptera</taxon>
        <taxon>Endopterygota</taxon>
        <taxon>Coleoptera</taxon>
        <taxon>Polyphaga</taxon>
        <taxon>Elateriformia</taxon>
        <taxon>Elateroidea</taxon>
        <taxon>Elateridae</taxon>
        <taxon>Agrypninae</taxon>
        <taxon>Pyrophorini</taxon>
        <taxon>Ignelater</taxon>
    </lineage>
</organism>
<name>A0A8K0FZW1_IGNLU</name>
<dbReference type="PANTHER" id="PTHR10773">
    <property type="entry name" value="DNA-DIRECTED RNA POLYMERASES I, II, AND III SUBUNIT RPABC2"/>
    <property type="match status" value="1"/>
</dbReference>
<dbReference type="Proteomes" id="UP000801492">
    <property type="component" value="Unassembled WGS sequence"/>
</dbReference>
<reference evidence="2" key="1">
    <citation type="submission" date="2019-08" db="EMBL/GenBank/DDBJ databases">
        <title>The genome of the North American firefly Photinus pyralis.</title>
        <authorList>
            <consortium name="Photinus pyralis genome working group"/>
            <person name="Fallon T.R."/>
            <person name="Sander Lower S.E."/>
            <person name="Weng J.-K."/>
        </authorList>
    </citation>
    <scope>NUCLEOTIDE SEQUENCE</scope>
    <source>
        <strain evidence="2">TRF0915ILg1</strain>
        <tissue evidence="2">Whole body</tissue>
    </source>
</reference>
<evidence type="ECO:0000256" key="1">
    <source>
        <dbReference type="SAM" id="MobiDB-lite"/>
    </source>
</evidence>
<dbReference type="AlphaFoldDB" id="A0A8K0FZW1"/>
<comment type="caution">
    <text evidence="2">The sequence shown here is derived from an EMBL/GenBank/DDBJ whole genome shotgun (WGS) entry which is preliminary data.</text>
</comment>
<feature type="compositionally biased region" description="Basic and acidic residues" evidence="1">
    <location>
        <begin position="20"/>
        <end position="30"/>
    </location>
</feature>
<dbReference type="OrthoDB" id="6761515at2759"/>
<feature type="region of interest" description="Disordered" evidence="1">
    <location>
        <begin position="1"/>
        <end position="30"/>
    </location>
</feature>
<dbReference type="EMBL" id="VTPC01090952">
    <property type="protein sequence ID" value="KAF2880559.1"/>
    <property type="molecule type" value="Genomic_DNA"/>
</dbReference>
<dbReference type="PANTHER" id="PTHR10773:SF19">
    <property type="match status" value="1"/>
</dbReference>
<protein>
    <submittedName>
        <fullName evidence="2">Uncharacterized protein</fullName>
    </submittedName>
</protein>
<evidence type="ECO:0000313" key="2">
    <source>
        <dbReference type="EMBL" id="KAF2880559.1"/>
    </source>
</evidence>
<sequence length="241" mass="28277">MGATDTGNEEEPLSKKIRQSSKEESTTMERKEDLAYYTNVAAVRNMHRMKVPAMMKHKRKLSNRKYYIKELCETADVQNFFLKDTSHSPCLVDKALRGVNDIRMFSNPDKRGRNTSPNKTQLNHIEGFPAIHSHYCRKSSHRQYLDPPLTIAKMYDLYIEECPQKNEKLKNKRSGPCKVKELRYGNFYDLKSLENTLITNKSKDDDGNQVQWLKIKVMQCEKDQAARILFRYIYSEEYCTL</sequence>
<keyword evidence="3" id="KW-1185">Reference proteome</keyword>